<dbReference type="InterPro" id="IPR008928">
    <property type="entry name" value="6-hairpin_glycosidase_sf"/>
</dbReference>
<comment type="similarity">
    <text evidence="1">Belongs to the N-acylglucosamine 2-epimerase family.</text>
</comment>
<dbReference type="Proteomes" id="UP000297248">
    <property type="component" value="Unassembled WGS sequence"/>
</dbReference>
<name>A0A4Y8AKA2_9SPHI</name>
<dbReference type="AlphaFoldDB" id="A0A4Y8AKA2"/>
<accession>A0A4Y8AKA2</accession>
<dbReference type="RefSeq" id="WP_134334778.1">
    <property type="nucleotide sequence ID" value="NZ_BMCZ01000001.1"/>
</dbReference>
<evidence type="ECO:0000256" key="2">
    <source>
        <dbReference type="ARBA" id="ARBA00023235"/>
    </source>
</evidence>
<evidence type="ECO:0000313" key="3">
    <source>
        <dbReference type="EMBL" id="MBB3968037.1"/>
    </source>
</evidence>
<dbReference type="Gene3D" id="2.60.40.10">
    <property type="entry name" value="Immunoglobulins"/>
    <property type="match status" value="1"/>
</dbReference>
<reference evidence="4" key="2">
    <citation type="submission" date="2019-03" db="EMBL/GenBank/DDBJ databases">
        <authorList>
            <person name="Yan Y.-Q."/>
            <person name="Du Z.-J."/>
        </authorList>
    </citation>
    <scope>NUCLEOTIDE SEQUENCE</scope>
    <source>
        <strain evidence="4">PP-F2FG21</strain>
    </source>
</reference>
<keyword evidence="6" id="KW-1185">Reference proteome</keyword>
<proteinExistence type="inferred from homology"/>
<dbReference type="InterPro" id="IPR012341">
    <property type="entry name" value="6hp_glycosidase-like_sf"/>
</dbReference>
<dbReference type="PANTHER" id="PTHR15108">
    <property type="entry name" value="N-ACYLGLUCOSAMINE-2-EPIMERASE"/>
    <property type="match status" value="1"/>
</dbReference>
<protein>
    <submittedName>
        <fullName evidence="3">Mannobiose 2-epimerase</fullName>
    </submittedName>
    <submittedName>
        <fullName evidence="4">N-acylglucosamine 2-epimerase</fullName>
    </submittedName>
</protein>
<dbReference type="OrthoDB" id="5141876at2"/>
<dbReference type="InterPro" id="IPR010819">
    <property type="entry name" value="AGE/CE"/>
</dbReference>
<sequence>MLCGLNTAYGQGRNALAAEMRASMVNKLLKQWYPRAIDTMDGGFLSTFSYNFKPVGNQDKMIVTQARHIWSNAKAAQLFPDVKYYAYGAKHGYFFLRDVLWDKQYGGFYTYTDRQGKVKQSNFAQKEAYGNAFALYALAAYYQQSGDTSALNLAKREFIWLEQHSHDPIHKGYFQHMERDGTPVNRPAGISPNAELGYKDQNTSIHLLEAFTELYQVWPDELLRARLQEMLTLLTQTIINPKGYLQLFFQPNWTPVSLKDSSATAIARYKSIDHVSFGHDVETAYLMLEASHVLGIKNNAAILQLGKRMVDHALDNGWDNQVGGFYDEGFYFKDKPGISILADTKNWWAQAEGLNTLLIMSHYYPKDGHQYYSKFLQLWAYVKTYLIDQEHGDWYQGGIDKQPQYKTALKGQIWKGTYHNLRALINCVARLHPDSTPPAAPSRLKKSIKNGVAVLSWNKAADDNALMGYDIYSGNKRVAFTPLTKTAITIRGFKPGAGLYLQAIDLQGNRSARVRFNR</sequence>
<evidence type="ECO:0000313" key="4">
    <source>
        <dbReference type="EMBL" id="TEW68939.1"/>
    </source>
</evidence>
<evidence type="ECO:0000256" key="1">
    <source>
        <dbReference type="ARBA" id="ARBA00008558"/>
    </source>
</evidence>
<comment type="caution">
    <text evidence="4">The sequence shown here is derived from an EMBL/GenBank/DDBJ whole genome shotgun (WGS) entry which is preliminary data.</text>
</comment>
<evidence type="ECO:0000313" key="5">
    <source>
        <dbReference type="Proteomes" id="UP000297248"/>
    </source>
</evidence>
<gene>
    <name evidence="4" type="ORF">E2R65_01890</name>
    <name evidence="3" type="ORF">GGR35_000623</name>
</gene>
<dbReference type="GO" id="GO:0005975">
    <property type="term" value="P:carbohydrate metabolic process"/>
    <property type="evidence" value="ECO:0007669"/>
    <property type="project" value="InterPro"/>
</dbReference>
<dbReference type="GO" id="GO:0016853">
    <property type="term" value="F:isomerase activity"/>
    <property type="evidence" value="ECO:0007669"/>
    <property type="project" value="UniProtKB-KW"/>
</dbReference>
<reference evidence="3 6" key="3">
    <citation type="submission" date="2020-08" db="EMBL/GenBank/DDBJ databases">
        <title>Genomic Encyclopedia of Type Strains, Phase IV (KMG-IV): sequencing the most valuable type-strain genomes for metagenomic binning, comparative biology and taxonomic classification.</title>
        <authorList>
            <person name="Goeker M."/>
        </authorList>
    </citation>
    <scope>NUCLEOTIDE SEQUENCE [LARGE SCALE GENOMIC DNA]</scope>
    <source>
        <strain evidence="3 6">DSM 100995</strain>
    </source>
</reference>
<dbReference type="Pfam" id="PF07221">
    <property type="entry name" value="GlcNAc_2-epim"/>
    <property type="match status" value="1"/>
</dbReference>
<dbReference type="EMBL" id="JACIEG010000001">
    <property type="protein sequence ID" value="MBB3968037.1"/>
    <property type="molecule type" value="Genomic_DNA"/>
</dbReference>
<dbReference type="SUPFAM" id="SSF48208">
    <property type="entry name" value="Six-hairpin glycosidases"/>
    <property type="match status" value="1"/>
</dbReference>
<dbReference type="Gene3D" id="1.50.10.10">
    <property type="match status" value="1"/>
</dbReference>
<reference evidence="4 5" key="1">
    <citation type="journal article" date="2016" name="Int. J. Syst. Evol. Microbiol.">
        <title>Proposal of Mucilaginibacter phyllosphaerae sp. nov. isolated from the phyllosphere of Galium album.</title>
        <authorList>
            <person name="Aydogan E.L."/>
            <person name="Busse H.J."/>
            <person name="Moser G."/>
            <person name="Muller C."/>
            <person name="Kampfer P."/>
            <person name="Glaeser S.P."/>
        </authorList>
    </citation>
    <scope>NUCLEOTIDE SEQUENCE [LARGE SCALE GENOMIC DNA]</scope>
    <source>
        <strain evidence="4 5">PP-F2FG21</strain>
    </source>
</reference>
<evidence type="ECO:0000313" key="6">
    <source>
        <dbReference type="Proteomes" id="UP000583101"/>
    </source>
</evidence>
<keyword evidence="2" id="KW-0413">Isomerase</keyword>
<dbReference type="EMBL" id="SNQG01000001">
    <property type="protein sequence ID" value="TEW68939.1"/>
    <property type="molecule type" value="Genomic_DNA"/>
</dbReference>
<dbReference type="Proteomes" id="UP000583101">
    <property type="component" value="Unassembled WGS sequence"/>
</dbReference>
<organism evidence="4 5">
    <name type="scientific">Mucilaginibacter phyllosphaerae</name>
    <dbReference type="NCBI Taxonomy" id="1812349"/>
    <lineage>
        <taxon>Bacteria</taxon>
        <taxon>Pseudomonadati</taxon>
        <taxon>Bacteroidota</taxon>
        <taxon>Sphingobacteriia</taxon>
        <taxon>Sphingobacteriales</taxon>
        <taxon>Sphingobacteriaceae</taxon>
        <taxon>Mucilaginibacter</taxon>
    </lineage>
</organism>
<dbReference type="InterPro" id="IPR013783">
    <property type="entry name" value="Ig-like_fold"/>
</dbReference>